<comment type="subcellular location">
    <subcellularLocation>
        <location evidence="2 11">Plastid</location>
        <location evidence="2 11">Chloroplast thylakoid membrane</location>
        <topology evidence="2 11">Peripheral membrane protein</topology>
        <orientation evidence="2 11">Lumenal side</orientation>
    </subcellularLocation>
</comment>
<dbReference type="GO" id="GO:0009543">
    <property type="term" value="C:chloroplast thylakoid lumen"/>
    <property type="evidence" value="ECO:0007669"/>
    <property type="project" value="TreeGrafter"/>
</dbReference>
<dbReference type="GeneID" id="111009044"/>
<dbReference type="PRINTS" id="PR00157">
    <property type="entry name" value="PLASTOCYANIN"/>
</dbReference>
<dbReference type="KEGG" id="mcha:111009044"/>
<feature type="non-terminal residue" evidence="14">
    <location>
        <position position="1"/>
    </location>
</feature>
<evidence type="ECO:0000256" key="3">
    <source>
        <dbReference type="ARBA" id="ARBA00005338"/>
    </source>
</evidence>
<reference evidence="14" key="1">
    <citation type="submission" date="2025-08" db="UniProtKB">
        <authorList>
            <consortium name="RefSeq"/>
        </authorList>
    </citation>
    <scope>IDENTIFICATION</scope>
    <source>
        <strain evidence="14">OHB3-1</strain>
    </source>
</reference>
<comment type="function">
    <text evidence="1 11">Participates in electron transfer between P700 and the cytochrome b6-f complex in photosystem I.</text>
</comment>
<evidence type="ECO:0000259" key="12">
    <source>
        <dbReference type="Pfam" id="PF00127"/>
    </source>
</evidence>
<evidence type="ECO:0000256" key="1">
    <source>
        <dbReference type="ARBA" id="ARBA00002820"/>
    </source>
</evidence>
<evidence type="ECO:0000256" key="8">
    <source>
        <dbReference type="ARBA" id="ARBA00023078"/>
    </source>
</evidence>
<dbReference type="Gene3D" id="2.60.40.420">
    <property type="entry name" value="Cupredoxins - blue copper proteins"/>
    <property type="match status" value="1"/>
</dbReference>
<evidence type="ECO:0000313" key="13">
    <source>
        <dbReference type="Proteomes" id="UP000504603"/>
    </source>
</evidence>
<feature type="binding site" evidence="10">
    <location>
        <position position="106"/>
    </location>
    <ligand>
        <name>Cu cation</name>
        <dbReference type="ChEBI" id="CHEBI:23378"/>
    </ligand>
</feature>
<feature type="binding site" evidence="10">
    <location>
        <position position="51"/>
    </location>
    <ligand>
        <name>Cu cation</name>
        <dbReference type="ChEBI" id="CHEBI:23378"/>
    </ligand>
</feature>
<dbReference type="SUPFAM" id="SSF49503">
    <property type="entry name" value="Cupredoxins"/>
    <property type="match status" value="1"/>
</dbReference>
<dbReference type="InterPro" id="IPR000923">
    <property type="entry name" value="BlueCu_1"/>
</dbReference>
<evidence type="ECO:0000256" key="4">
    <source>
        <dbReference type="ARBA" id="ARBA00022448"/>
    </source>
</evidence>
<dbReference type="AlphaFoldDB" id="A0A6J1C792"/>
<evidence type="ECO:0000256" key="6">
    <source>
        <dbReference type="ARBA" id="ARBA00022982"/>
    </source>
</evidence>
<evidence type="ECO:0000256" key="2">
    <source>
        <dbReference type="ARBA" id="ARBA00004622"/>
    </source>
</evidence>
<dbReference type="InterPro" id="IPR008972">
    <property type="entry name" value="Cupredoxin"/>
</dbReference>
<accession>A0A6J1C792</accession>
<gene>
    <name evidence="14" type="primary">LOC111009044</name>
</gene>
<dbReference type="OrthoDB" id="197281at2759"/>
<feature type="binding site" evidence="10">
    <location>
        <position position="101"/>
    </location>
    <ligand>
        <name>Cu cation</name>
        <dbReference type="ChEBI" id="CHEBI:23378"/>
    </ligand>
</feature>
<evidence type="ECO:0000256" key="10">
    <source>
        <dbReference type="PIRSR" id="PIRSR602387-1"/>
    </source>
</evidence>
<evidence type="ECO:0000256" key="5">
    <source>
        <dbReference type="ARBA" id="ARBA00022723"/>
    </source>
</evidence>
<protein>
    <recommendedName>
        <fullName evidence="11">Plastocyanin</fullName>
    </recommendedName>
</protein>
<dbReference type="CDD" id="cd04219">
    <property type="entry name" value="Plastocyanin"/>
    <property type="match status" value="1"/>
</dbReference>
<keyword evidence="8 11" id="KW-0793">Thylakoid</keyword>
<dbReference type="PRINTS" id="PR00156">
    <property type="entry name" value="COPPERBLUE"/>
</dbReference>
<dbReference type="PANTHER" id="PTHR34192">
    <property type="entry name" value="PLASTOCYANIN MAJOR ISOFORM, CHLOROPLASTIC-RELATED"/>
    <property type="match status" value="1"/>
</dbReference>
<comment type="cofactor">
    <cofactor evidence="10">
        <name>Cu(2+)</name>
        <dbReference type="ChEBI" id="CHEBI:29036"/>
    </cofactor>
    <text evidence="10">The crystal structure with reduced Cu(1+) has also been determined.</text>
</comment>
<dbReference type="Pfam" id="PF00127">
    <property type="entry name" value="Copper-bind"/>
    <property type="match status" value="1"/>
</dbReference>
<proteinExistence type="inferred from homology"/>
<comment type="similarity">
    <text evidence="3 11">Belongs to the plastocyanin family.</text>
</comment>
<dbReference type="InterPro" id="IPR002387">
    <property type="entry name" value="Plastocyanin"/>
</dbReference>
<evidence type="ECO:0000256" key="9">
    <source>
        <dbReference type="ARBA" id="ARBA00023136"/>
    </source>
</evidence>
<dbReference type="NCBIfam" id="TIGR02656">
    <property type="entry name" value="cyanin_plasto"/>
    <property type="match status" value="1"/>
</dbReference>
<feature type="binding site" evidence="10">
    <location>
        <position position="98"/>
    </location>
    <ligand>
        <name>Cu cation</name>
        <dbReference type="ChEBI" id="CHEBI:23378"/>
    </ligand>
</feature>
<feature type="domain" description="Blue (type 1) copper" evidence="12">
    <location>
        <begin position="16"/>
        <end position="113"/>
    </location>
</feature>
<keyword evidence="4 11" id="KW-0813">Transport</keyword>
<evidence type="ECO:0000256" key="11">
    <source>
        <dbReference type="RuleBase" id="RU363020"/>
    </source>
</evidence>
<dbReference type="PROSITE" id="PS00196">
    <property type="entry name" value="COPPER_BLUE"/>
    <property type="match status" value="1"/>
</dbReference>
<dbReference type="InterPro" id="IPR028871">
    <property type="entry name" value="BlueCu_1_BS"/>
</dbReference>
<keyword evidence="6 11" id="KW-0249">Electron transport</keyword>
<dbReference type="GO" id="GO:0009535">
    <property type="term" value="C:chloroplast thylakoid membrane"/>
    <property type="evidence" value="ECO:0007669"/>
    <property type="project" value="UniProtKB-SubCell"/>
</dbReference>
<keyword evidence="5 10" id="KW-0479">Metal-binding</keyword>
<keyword evidence="9 11" id="KW-0472">Membrane</keyword>
<dbReference type="GO" id="GO:0005507">
    <property type="term" value="F:copper ion binding"/>
    <property type="evidence" value="ECO:0007669"/>
    <property type="project" value="UniProtKB-UniRule"/>
</dbReference>
<dbReference type="Proteomes" id="UP000504603">
    <property type="component" value="Unplaced"/>
</dbReference>
<dbReference type="InterPro" id="IPR001235">
    <property type="entry name" value="Copper_blue_Plastocyanin"/>
</dbReference>
<evidence type="ECO:0000256" key="7">
    <source>
        <dbReference type="ARBA" id="ARBA00023008"/>
    </source>
</evidence>
<name>A0A6J1C792_MOMCH</name>
<dbReference type="PANTHER" id="PTHR34192:SF10">
    <property type="entry name" value="PLASTOCYANIN MAJOR ISOFORM, CHLOROPLASTIC-RELATED"/>
    <property type="match status" value="1"/>
</dbReference>
<sequence length="113" mass="11742">ATAASAILATSALAIEVKLGGDDGSLAFVPNDFSISSGDKIVFKNNAGFPHNVVFDEDEIPSGVDAGKISMSEEDLLNAPGEIYEVQLTEKGSYSFYCSPHQGAGMVGKVTVN</sequence>
<keyword evidence="7 10" id="KW-0186">Copper</keyword>
<organism evidence="13 14">
    <name type="scientific">Momordica charantia</name>
    <name type="common">Bitter gourd</name>
    <name type="synonym">Balsam pear</name>
    <dbReference type="NCBI Taxonomy" id="3673"/>
    <lineage>
        <taxon>Eukaryota</taxon>
        <taxon>Viridiplantae</taxon>
        <taxon>Streptophyta</taxon>
        <taxon>Embryophyta</taxon>
        <taxon>Tracheophyta</taxon>
        <taxon>Spermatophyta</taxon>
        <taxon>Magnoliopsida</taxon>
        <taxon>eudicotyledons</taxon>
        <taxon>Gunneridae</taxon>
        <taxon>Pentapetalae</taxon>
        <taxon>rosids</taxon>
        <taxon>fabids</taxon>
        <taxon>Cucurbitales</taxon>
        <taxon>Cucurbitaceae</taxon>
        <taxon>Momordiceae</taxon>
        <taxon>Momordica</taxon>
    </lineage>
</organism>
<dbReference type="GO" id="GO:0009055">
    <property type="term" value="F:electron transfer activity"/>
    <property type="evidence" value="ECO:0007669"/>
    <property type="project" value="UniProtKB-UniRule"/>
</dbReference>
<dbReference type="RefSeq" id="XP_022137655.1">
    <property type="nucleotide sequence ID" value="XM_022281963.1"/>
</dbReference>
<evidence type="ECO:0000313" key="14">
    <source>
        <dbReference type="RefSeq" id="XP_022137655.1"/>
    </source>
</evidence>
<keyword evidence="13" id="KW-1185">Reference proteome</keyword>